<keyword evidence="6" id="KW-0067">ATP-binding</keyword>
<dbReference type="GO" id="GO:0005524">
    <property type="term" value="F:ATP binding"/>
    <property type="evidence" value="ECO:0007669"/>
    <property type="project" value="UniProtKB-KW"/>
</dbReference>
<dbReference type="Gene3D" id="3.80.10.10">
    <property type="entry name" value="Ribonuclease Inhibitor"/>
    <property type="match status" value="1"/>
</dbReference>
<dbReference type="GO" id="GO:0046872">
    <property type="term" value="F:metal ion binding"/>
    <property type="evidence" value="ECO:0007669"/>
    <property type="project" value="UniProtKB-KW"/>
</dbReference>
<dbReference type="SMART" id="SM00238">
    <property type="entry name" value="BIR"/>
    <property type="match status" value="3"/>
</dbReference>
<evidence type="ECO:0000256" key="6">
    <source>
        <dbReference type="ARBA" id="ARBA00022840"/>
    </source>
</evidence>
<dbReference type="FunFam" id="1.10.1170.10:FF:000013">
    <property type="entry name" value="Baculoviral IAP repeat-containing protein 1"/>
    <property type="match status" value="1"/>
</dbReference>
<organism evidence="8 9">
    <name type="scientific">Pan troglodytes</name>
    <name type="common">Chimpanzee</name>
    <dbReference type="NCBI Taxonomy" id="9598"/>
    <lineage>
        <taxon>Eukaryota</taxon>
        <taxon>Metazoa</taxon>
        <taxon>Chordata</taxon>
        <taxon>Craniata</taxon>
        <taxon>Vertebrata</taxon>
        <taxon>Euteleostomi</taxon>
        <taxon>Mammalia</taxon>
        <taxon>Eutheria</taxon>
        <taxon>Euarchontoglires</taxon>
        <taxon>Primates</taxon>
        <taxon>Haplorrhini</taxon>
        <taxon>Catarrhini</taxon>
        <taxon>Hominidae</taxon>
        <taxon>Pan</taxon>
    </lineage>
</organism>
<keyword evidence="5" id="KW-0862">Zinc</keyword>
<keyword evidence="9" id="KW-1185">Reference proteome</keyword>
<dbReference type="PANTHER" id="PTHR46914:SF1">
    <property type="entry name" value="BACULOVIRAL IAP REPEAT-CONTAINING PROTEIN 1"/>
    <property type="match status" value="1"/>
</dbReference>
<dbReference type="VGNC" id="VGNC:13553">
    <property type="gene designation" value="NAIP"/>
</dbReference>
<evidence type="ECO:0000313" key="8">
    <source>
        <dbReference type="Ensembl" id="ENSPTRP00000091156.1"/>
    </source>
</evidence>
<proteinExistence type="predicted"/>
<evidence type="ECO:0000256" key="2">
    <source>
        <dbReference type="ARBA" id="ARBA00022723"/>
    </source>
</evidence>
<dbReference type="PROSITE" id="PS01282">
    <property type="entry name" value="BIR_REPEAT_1"/>
    <property type="match status" value="3"/>
</dbReference>
<dbReference type="Gene3D" id="1.10.1170.10">
    <property type="entry name" value="Inhibitor Of Apoptosis Protein (2mihbC-IAP-1), Chain A"/>
    <property type="match status" value="3"/>
</dbReference>
<dbReference type="SUPFAM" id="SSF52540">
    <property type="entry name" value="P-loop containing nucleoside triphosphate hydrolases"/>
    <property type="match status" value="1"/>
</dbReference>
<dbReference type="FunFam" id="3.40.50.300:FF:001126">
    <property type="entry name" value="Baculoviral IAP repeat-containing protein 1"/>
    <property type="match status" value="1"/>
</dbReference>
<evidence type="ECO:0000313" key="9">
    <source>
        <dbReference type="Proteomes" id="UP000002277"/>
    </source>
</evidence>
<accession>A0A2I3TPI9</accession>
<evidence type="ECO:0000256" key="4">
    <source>
        <dbReference type="ARBA" id="ARBA00022741"/>
    </source>
</evidence>
<dbReference type="Pfam" id="PF05729">
    <property type="entry name" value="NACHT"/>
    <property type="match status" value="1"/>
</dbReference>
<sequence>MATQQKASDERISQFDHNLLPELSALLGLDAGQLAKELEEKEQKERAKMQKGYNSQMRSEAKRLKTFVTYEPYSSWIPQEMAASGFYFTGVKSGIQCFCCSLILFGAGLTRLPIEDHKRFHPDCGFLLNKDVGNIAKYDIRVKNLKSRLRGGKMRYQEEEARLASFRNWPFYVQGISPCVLSEAGFVFTGKQDTVQCFSCGGCLGNWEEGDDPWKEHAKWFPKCEFLRSKKSSEEITQYIQSYKGFVDITGEHFVNSWVHRELPMASAYCNDSIFAYEELRLDSFKDWPRESAVGVAALAKAGLFYTGIKDIVQCFSCGGCLEKWQEGDDPLDDHTRWFPNCPFLQNMKSSVEVTPDLQSRGEPCELLETTSESNLEDSIAVDHINFEVARGIISRWFQEAKNLNEQLRAAYTSASFRHMSLLDISSDLATDHLLGCDLSIASKHISKPVQEPLVLPEVFANLNSVMCVEGEAGSGKTVLLKKIAFLWASGCCPLLNRFQLVFYLSLSSTRPDEGLASIICDQLLEKEGSVTEMCMRNIIQQLKNQVLFLLDDYKEICSIPQVIGKLIQKNHLSRTCLLIAVRTDRARDIRRYLETILEIKAFPFYNTVCILRKLFSHNMTRLRKFMVYFGKNQSLQKIQKTPLFVAAICAHWFQYPFDPSFDDVAVFKSYMERLSLRNKATAEILKATVSSCGELALKGFFSCCFEFNDDDLAEAGVDEDEDLTMCLMSKFTAQRLRPFYRFLSPAFQEFLAGMRLIELLDSDRQEHQDLGLYHLKQINSPMMTVSAYNNFLNYVSSLPSTKAGPKIVSHLLHLVDNKESLENISENDDYLKHQPEISLQMQLLRGLWQICPQAYFSMVSEHLLVLALKIAYQSNTVAACSPFVLQFLQGRTLTLGVLNLQYFFDHPESLSLLRSIHFSIRGNKTSPRAHFSVLETCFDKSQVPTIDQDYASAFEPMNEWERNLAEKEDNVKSYMDMQRRASPDLSTGYWKLSPKQYKIPCLEVDVNDIDVVGQDMLEILMTVFSASQRIELHLNHSRGFIESIRPALELSKASVTKCSISKLELSAAEQELLLTLPSLESLEVSGTIQSQDQIFPNLDKFLCLKELSVDLEGNINVFSVIPEEFPNFHHMEKLLIQISAEYDPSKLVKLIQNSPNLHVFHLNFWIHFFKTVPF</sequence>
<evidence type="ECO:0000256" key="1">
    <source>
        <dbReference type="ARBA" id="ARBA00022703"/>
    </source>
</evidence>
<evidence type="ECO:0000256" key="5">
    <source>
        <dbReference type="ARBA" id="ARBA00022833"/>
    </source>
</evidence>
<dbReference type="EMBL" id="AACZ04069283">
    <property type="status" value="NOT_ANNOTATED_CDS"/>
    <property type="molecule type" value="Genomic_DNA"/>
</dbReference>
<reference evidence="8" key="2">
    <citation type="submission" date="2025-08" db="UniProtKB">
        <authorList>
            <consortium name="Ensembl"/>
        </authorList>
    </citation>
    <scope>IDENTIFICATION</scope>
</reference>
<dbReference type="PROSITE" id="PS50837">
    <property type="entry name" value="NACHT"/>
    <property type="match status" value="1"/>
</dbReference>
<dbReference type="Bgee" id="ENSPTRG00000016954">
    <property type="expression patterns" value="Expressed in bone marrow and 18 other cell types or tissues"/>
</dbReference>
<name>A0A2I3TPI9_PANTR</name>
<dbReference type="InterPro" id="IPR001370">
    <property type="entry name" value="BIR_rpt"/>
</dbReference>
<feature type="domain" description="NACHT" evidence="7">
    <location>
        <begin position="465"/>
        <end position="759"/>
    </location>
</feature>
<dbReference type="Proteomes" id="UP000002277">
    <property type="component" value="Chromosome 5"/>
</dbReference>
<dbReference type="AlphaFoldDB" id="A0A2I3TPI9"/>
<dbReference type="InterPro" id="IPR003593">
    <property type="entry name" value="AAA+_ATPase"/>
</dbReference>
<dbReference type="SUPFAM" id="SSF57924">
    <property type="entry name" value="Inhibitor of apoptosis (IAP) repeat"/>
    <property type="match status" value="3"/>
</dbReference>
<dbReference type="Pfam" id="PF17889">
    <property type="entry name" value="NLRC4_HD"/>
    <property type="match status" value="1"/>
</dbReference>
<dbReference type="GO" id="GO:0006915">
    <property type="term" value="P:apoptotic process"/>
    <property type="evidence" value="ECO:0007669"/>
    <property type="project" value="UniProtKB-KW"/>
</dbReference>
<dbReference type="InterPro" id="IPR040535">
    <property type="entry name" value="NLRC4_HD"/>
</dbReference>
<dbReference type="PANTHER" id="PTHR46914">
    <property type="entry name" value="BACULOVIRAL IAP REPEAT-CONTAINING PROTEIN 1"/>
    <property type="match status" value="1"/>
</dbReference>
<gene>
    <name evidence="8 10" type="primary">NAIP</name>
</gene>
<dbReference type="CDD" id="cd00022">
    <property type="entry name" value="BIR"/>
    <property type="match status" value="3"/>
</dbReference>
<evidence type="ECO:0000256" key="3">
    <source>
        <dbReference type="ARBA" id="ARBA00022737"/>
    </source>
</evidence>
<dbReference type="Ensembl" id="ENSPTRT00000080185.1">
    <property type="protein sequence ID" value="ENSPTRP00000091156.1"/>
    <property type="gene ID" value="ENSPTRG00000016954.5"/>
</dbReference>
<evidence type="ECO:0000259" key="7">
    <source>
        <dbReference type="PROSITE" id="PS50837"/>
    </source>
</evidence>
<keyword evidence="2" id="KW-0479">Metal-binding</keyword>
<dbReference type="InterPro" id="IPR032675">
    <property type="entry name" value="LRR_dom_sf"/>
</dbReference>
<dbReference type="EMBL" id="AACZ04069282">
    <property type="status" value="NOT_ANNOTATED_CDS"/>
    <property type="molecule type" value="Genomic_DNA"/>
</dbReference>
<dbReference type="SMART" id="SM00382">
    <property type="entry name" value="AAA"/>
    <property type="match status" value="1"/>
</dbReference>
<dbReference type="GO" id="GO:0043027">
    <property type="term" value="F:cysteine-type endopeptidase inhibitor activity involved in apoptotic process"/>
    <property type="evidence" value="ECO:0007669"/>
    <property type="project" value="InterPro"/>
</dbReference>
<dbReference type="GO" id="GO:0043066">
    <property type="term" value="P:negative regulation of apoptotic process"/>
    <property type="evidence" value="ECO:0007669"/>
    <property type="project" value="InterPro"/>
</dbReference>
<dbReference type="SUPFAM" id="SSF52047">
    <property type="entry name" value="RNI-like"/>
    <property type="match status" value="1"/>
</dbReference>
<reference evidence="8 9" key="1">
    <citation type="journal article" date="2005" name="Nature">
        <title>Initial sequence of the chimpanzee genome and comparison with the human genome.</title>
        <authorList>
            <consortium name="Chimpanzee sequencing and analysis consortium"/>
        </authorList>
    </citation>
    <scope>NUCLEOTIDE SEQUENCE [LARGE SCALE GENOMIC DNA]</scope>
</reference>
<dbReference type="Gene3D" id="3.40.50.300">
    <property type="entry name" value="P-loop containing nucleotide triphosphate hydrolases"/>
    <property type="match status" value="1"/>
</dbReference>
<keyword evidence="4" id="KW-0547">Nucleotide-binding</keyword>
<keyword evidence="1" id="KW-0053">Apoptosis</keyword>
<dbReference type="InterPro" id="IPR028789">
    <property type="entry name" value="Naip"/>
</dbReference>
<dbReference type="EMBL" id="AACZ04069281">
    <property type="status" value="NOT_ANNOTATED_CDS"/>
    <property type="molecule type" value="Genomic_DNA"/>
</dbReference>
<dbReference type="Pfam" id="PF00653">
    <property type="entry name" value="BIR"/>
    <property type="match status" value="3"/>
</dbReference>
<dbReference type="Pfam" id="PF22524">
    <property type="entry name" value="WHD_Nlrc4"/>
    <property type="match status" value="1"/>
</dbReference>
<protein>
    <submittedName>
        <fullName evidence="8">NLR family apoptosis inhibitory protein</fullName>
    </submittedName>
</protein>
<evidence type="ECO:0000313" key="10">
    <source>
        <dbReference type="VGNC" id="VGNC:13553"/>
    </source>
</evidence>
<keyword evidence="3" id="KW-0677">Repeat</keyword>
<dbReference type="InterPro" id="IPR053882">
    <property type="entry name" value="Nlrc4-like_WHD"/>
</dbReference>
<dbReference type="GeneTree" id="ENSGT00940000163559"/>
<reference evidence="8" key="3">
    <citation type="submission" date="2025-09" db="UniProtKB">
        <authorList>
            <consortium name="Ensembl"/>
        </authorList>
    </citation>
    <scope>IDENTIFICATION</scope>
</reference>
<dbReference type="InterPro" id="IPR007111">
    <property type="entry name" value="NACHT_NTPase"/>
</dbReference>
<dbReference type="PROSITE" id="PS50143">
    <property type="entry name" value="BIR_REPEAT_2"/>
    <property type="match status" value="3"/>
</dbReference>
<dbReference type="InterPro" id="IPR027417">
    <property type="entry name" value="P-loop_NTPase"/>
</dbReference>
<dbReference type="FunFam" id="1.10.1170.10:FF:000007">
    <property type="entry name" value="Baculoviral IAP repeat-containing protein 1"/>
    <property type="match status" value="2"/>
</dbReference>